<reference evidence="2 3" key="1">
    <citation type="journal article" date="2008" name="Nat. Biotechnol.">
        <title>Genome sequencing and analysis of the filamentous fungus Penicillium chrysogenum.</title>
        <authorList>
            <person name="van den Berg M.A."/>
            <person name="Albang R."/>
            <person name="Albermann K."/>
            <person name="Badger J.H."/>
            <person name="Daran J.-M."/>
            <person name="Driessen A.J.M."/>
            <person name="Garcia-Estrada C."/>
            <person name="Fedorova N.D."/>
            <person name="Harris D.M."/>
            <person name="Heijne W.H.M."/>
            <person name="Joardar V.S."/>
            <person name="Kiel J.A.K.W."/>
            <person name="Kovalchuk A."/>
            <person name="Martin J.F."/>
            <person name="Nierman W.C."/>
            <person name="Nijland J.G."/>
            <person name="Pronk J.T."/>
            <person name="Roubos J.A."/>
            <person name="van der Klei I.J."/>
            <person name="van Peij N.N.M.E."/>
            <person name="Veenhuis M."/>
            <person name="von Doehren H."/>
            <person name="Wagner C."/>
            <person name="Wortman J.R."/>
            <person name="Bovenberg R.A.L."/>
        </authorList>
    </citation>
    <scope>NUCLEOTIDE SEQUENCE [LARGE SCALE GENOMIC DNA]</scope>
    <source>
        <strain evidence="3">ATCC 28089 / DSM 1075 / NRRL 1951 / Wisconsin 54-1255</strain>
    </source>
</reference>
<evidence type="ECO:0008006" key="4">
    <source>
        <dbReference type="Google" id="ProtNLM"/>
    </source>
</evidence>
<feature type="region of interest" description="Disordered" evidence="1">
    <location>
        <begin position="323"/>
        <end position="407"/>
    </location>
</feature>
<dbReference type="eggNOG" id="ENOG502RPRW">
    <property type="taxonomic scope" value="Eukaryota"/>
</dbReference>
<dbReference type="AlphaFoldDB" id="B6HWM9"/>
<protein>
    <recommendedName>
        <fullName evidence="4">RING-CH-type domain-containing protein</fullName>
    </recommendedName>
</protein>
<proteinExistence type="predicted"/>
<evidence type="ECO:0000256" key="1">
    <source>
        <dbReference type="SAM" id="MobiDB-lite"/>
    </source>
</evidence>
<feature type="compositionally biased region" description="Basic and acidic residues" evidence="1">
    <location>
        <begin position="367"/>
        <end position="376"/>
    </location>
</feature>
<feature type="compositionally biased region" description="Polar residues" evidence="1">
    <location>
        <begin position="160"/>
        <end position="169"/>
    </location>
</feature>
<keyword evidence="3" id="KW-1185">Reference proteome</keyword>
<evidence type="ECO:0000313" key="2">
    <source>
        <dbReference type="EMBL" id="CAP86979.1"/>
    </source>
</evidence>
<dbReference type="Gene3D" id="3.30.40.10">
    <property type="entry name" value="Zinc/RING finger domain, C3HC4 (zinc finger)"/>
    <property type="match status" value="1"/>
</dbReference>
<dbReference type="InterPro" id="IPR013083">
    <property type="entry name" value="Znf_RING/FYVE/PHD"/>
</dbReference>
<dbReference type="EMBL" id="AM920439">
    <property type="protein sequence ID" value="CAP86979.1"/>
    <property type="molecule type" value="Genomic_DNA"/>
</dbReference>
<feature type="region of interest" description="Disordered" evidence="1">
    <location>
        <begin position="139"/>
        <end position="196"/>
    </location>
</feature>
<dbReference type="HOGENOM" id="CLU_785518_0_0_1"/>
<gene>
    <name evidence="2" type="ORF">Pc24g00710</name>
    <name evidence="2" type="ORF">PCH_Pc24g00710</name>
</gene>
<dbReference type="VEuPathDB" id="FungiDB:PCH_Pc24g00710"/>
<organism evidence="2 3">
    <name type="scientific">Penicillium rubens (strain ATCC 28089 / DSM 1075 / NRRL 1951 / Wisconsin 54-1255)</name>
    <name type="common">Penicillium chrysogenum</name>
    <dbReference type="NCBI Taxonomy" id="500485"/>
    <lineage>
        <taxon>Eukaryota</taxon>
        <taxon>Fungi</taxon>
        <taxon>Dikarya</taxon>
        <taxon>Ascomycota</taxon>
        <taxon>Pezizomycotina</taxon>
        <taxon>Eurotiomycetes</taxon>
        <taxon>Eurotiomycetidae</taxon>
        <taxon>Eurotiales</taxon>
        <taxon>Aspergillaceae</taxon>
        <taxon>Penicillium</taxon>
        <taxon>Penicillium chrysogenum species complex</taxon>
    </lineage>
</organism>
<dbReference type="OrthoDB" id="4340602at2759"/>
<feature type="compositionally biased region" description="Polar residues" evidence="1">
    <location>
        <begin position="344"/>
        <end position="358"/>
    </location>
</feature>
<sequence length="407" mass="44775">MTVSGENFHVSSHDTIWRGNAAEIAQYQYPFESFSAFAISPMSSVLPWNPFAVCGIPYGDPVSCCGVTKKGEPCKNSVKVQDTKIGHQKLTTLAREPFDLSTLQSKLYDIARVFLCARWHRQRQADQVGQRWYEAAIRNQAREPHGSRVAAPSIAHPGQRQMSSVSSSRPAPGNTDRSPHGLRQDPPVRLSTNPEPVQPFNPFVTSAMLRTNSVPWHVSPAQPAILTSVANIWAGVQDLTLKDLTLSDQVDDIHCVFCLAEDEDLANESVILRCQCKALSHLACAEEWLEKRSAGFGTSCCVCRNEGPLDALVRPIRVQSSDAETRHFHSASESSPEGELATIMESSPNDPSRSQLRQRSVGPQGRSVERSVENGPRRSARLGAHLPRGPSTSAPPRRSARLNSTRR</sequence>
<dbReference type="OMA" id="HIHTANE"/>
<accession>B6HWM9</accession>
<name>B6HWM9_PENRW</name>
<dbReference type="Proteomes" id="UP000000724">
    <property type="component" value="Contig Pc00c24"/>
</dbReference>
<evidence type="ECO:0000313" key="3">
    <source>
        <dbReference type="Proteomes" id="UP000000724"/>
    </source>
</evidence>
<feature type="compositionally biased region" description="Basic residues" evidence="1">
    <location>
        <begin position="398"/>
        <end position="407"/>
    </location>
</feature>